<dbReference type="InterPro" id="IPR008258">
    <property type="entry name" value="Transglycosylase_SLT_dom_1"/>
</dbReference>
<protein>
    <submittedName>
        <fullName evidence="3">Transglycosylase SLT domain-containing protein</fullName>
    </submittedName>
</protein>
<proteinExistence type="inferred from homology"/>
<dbReference type="RefSeq" id="WP_090239155.1">
    <property type="nucleotide sequence ID" value="NZ_FOJW01000011.1"/>
</dbReference>
<dbReference type="STRING" id="237679.SAMN04488072_11147"/>
<dbReference type="GO" id="GO:0016020">
    <property type="term" value="C:membrane"/>
    <property type="evidence" value="ECO:0007669"/>
    <property type="project" value="InterPro"/>
</dbReference>
<sequence>MDIRSLQSYIQQQAMAAMTSSVTDSNTRNSPMTDLVFKQMLQQQINNDMSADQGQGKSYVGTAMYPGMNNTWTESPSGANNLSNSSISNTLPLTTANTVLPDTFNTYITQAAEKYGIDPELIHSVIKAESNYNADAKSNAGAQGLMQLMPATAQGLGVTNPYDPQQNIDGGANYLSRMLGKYNGDVELALAAYNAGPANVDKHQGIPPFSETQQYVEKVMNSYLT</sequence>
<gene>
    <name evidence="3" type="ORF">SAMN04488072_11147</name>
</gene>
<dbReference type="GO" id="GO:0000270">
    <property type="term" value="P:peptidoglycan metabolic process"/>
    <property type="evidence" value="ECO:0007669"/>
    <property type="project" value="InterPro"/>
</dbReference>
<dbReference type="OrthoDB" id="9815002at2"/>
<dbReference type="InterPro" id="IPR023346">
    <property type="entry name" value="Lysozyme-like_dom_sf"/>
</dbReference>
<dbReference type="Proteomes" id="UP000198642">
    <property type="component" value="Unassembled WGS sequence"/>
</dbReference>
<feature type="domain" description="Transglycosylase SLT" evidence="2">
    <location>
        <begin position="107"/>
        <end position="213"/>
    </location>
</feature>
<dbReference type="Gene3D" id="1.10.530.10">
    <property type="match status" value="1"/>
</dbReference>
<name>A0A1I0ZFD1_9BACI</name>
<dbReference type="PROSITE" id="PS00922">
    <property type="entry name" value="TRANSGLYCOSYLASE"/>
    <property type="match status" value="1"/>
</dbReference>
<keyword evidence="4" id="KW-1185">Reference proteome</keyword>
<dbReference type="Pfam" id="PF01464">
    <property type="entry name" value="SLT"/>
    <property type="match status" value="1"/>
</dbReference>
<accession>A0A1I0ZFD1</accession>
<dbReference type="PANTHER" id="PTHR37423:SF2">
    <property type="entry name" value="MEMBRANE-BOUND LYTIC MUREIN TRANSGLYCOSYLASE C"/>
    <property type="match status" value="1"/>
</dbReference>
<evidence type="ECO:0000256" key="1">
    <source>
        <dbReference type="ARBA" id="ARBA00007734"/>
    </source>
</evidence>
<organism evidence="3 4">
    <name type="scientific">Lentibacillus halodurans</name>
    <dbReference type="NCBI Taxonomy" id="237679"/>
    <lineage>
        <taxon>Bacteria</taxon>
        <taxon>Bacillati</taxon>
        <taxon>Bacillota</taxon>
        <taxon>Bacilli</taxon>
        <taxon>Bacillales</taxon>
        <taxon>Bacillaceae</taxon>
        <taxon>Lentibacillus</taxon>
    </lineage>
</organism>
<dbReference type="EMBL" id="FOJW01000011">
    <property type="protein sequence ID" value="SFB24509.1"/>
    <property type="molecule type" value="Genomic_DNA"/>
</dbReference>
<comment type="similarity">
    <text evidence="1">Belongs to the transglycosylase Slt family.</text>
</comment>
<reference evidence="3 4" key="1">
    <citation type="submission" date="2016-10" db="EMBL/GenBank/DDBJ databases">
        <authorList>
            <person name="de Groot N.N."/>
        </authorList>
    </citation>
    <scope>NUCLEOTIDE SEQUENCE [LARGE SCALE GENOMIC DNA]</scope>
    <source>
        <strain evidence="3 4">CGMCC 1.3702</strain>
    </source>
</reference>
<evidence type="ECO:0000313" key="4">
    <source>
        <dbReference type="Proteomes" id="UP000198642"/>
    </source>
</evidence>
<dbReference type="InterPro" id="IPR000189">
    <property type="entry name" value="Transglyc_AS"/>
</dbReference>
<dbReference type="SUPFAM" id="SSF53955">
    <property type="entry name" value="Lysozyme-like"/>
    <property type="match status" value="1"/>
</dbReference>
<dbReference type="PANTHER" id="PTHR37423">
    <property type="entry name" value="SOLUBLE LYTIC MUREIN TRANSGLYCOSYLASE-RELATED"/>
    <property type="match status" value="1"/>
</dbReference>
<evidence type="ECO:0000313" key="3">
    <source>
        <dbReference type="EMBL" id="SFB24509.1"/>
    </source>
</evidence>
<evidence type="ECO:0000259" key="2">
    <source>
        <dbReference type="Pfam" id="PF01464"/>
    </source>
</evidence>
<dbReference type="GO" id="GO:0008933">
    <property type="term" value="F:peptidoglycan lytic transglycosylase activity"/>
    <property type="evidence" value="ECO:0007669"/>
    <property type="project" value="InterPro"/>
</dbReference>
<dbReference type="CDD" id="cd00254">
    <property type="entry name" value="LT-like"/>
    <property type="match status" value="1"/>
</dbReference>
<dbReference type="AlphaFoldDB" id="A0A1I0ZFD1"/>